<dbReference type="PROSITE" id="PS50045">
    <property type="entry name" value="SIGMA54_INTERACT_4"/>
    <property type="match status" value="1"/>
</dbReference>
<evidence type="ECO:0000313" key="4">
    <source>
        <dbReference type="EMBL" id="KDO15132.1"/>
    </source>
</evidence>
<dbReference type="SUPFAM" id="SSF52540">
    <property type="entry name" value="P-loop containing nucleoside triphosphate hydrolases"/>
    <property type="match status" value="1"/>
</dbReference>
<keyword evidence="5" id="KW-1185">Reference proteome</keyword>
<dbReference type="InterPro" id="IPR027417">
    <property type="entry name" value="P-loop_NTPase"/>
</dbReference>
<gene>
    <name evidence="4" type="ORF">DP83_03535</name>
</gene>
<evidence type="ECO:0000256" key="1">
    <source>
        <dbReference type="ARBA" id="ARBA00022741"/>
    </source>
</evidence>
<evidence type="ECO:0000259" key="3">
    <source>
        <dbReference type="PROSITE" id="PS50045"/>
    </source>
</evidence>
<dbReference type="InterPro" id="IPR002078">
    <property type="entry name" value="Sigma_54_int"/>
</dbReference>
<dbReference type="SMART" id="SM00382">
    <property type="entry name" value="AAA"/>
    <property type="match status" value="1"/>
</dbReference>
<protein>
    <recommendedName>
        <fullName evidence="3">Sigma-54 factor interaction domain-containing protein</fullName>
    </recommendedName>
</protein>
<dbReference type="Proteomes" id="UP000027331">
    <property type="component" value="Unassembled WGS sequence"/>
</dbReference>
<dbReference type="PANTHER" id="PTHR32071">
    <property type="entry name" value="TRANSCRIPTIONAL REGULATORY PROTEIN"/>
    <property type="match status" value="1"/>
</dbReference>
<proteinExistence type="predicted"/>
<organism evidence="4 5">
    <name type="scientific">Vibrio metoecus</name>
    <dbReference type="NCBI Taxonomy" id="1481663"/>
    <lineage>
        <taxon>Bacteria</taxon>
        <taxon>Pseudomonadati</taxon>
        <taxon>Pseudomonadota</taxon>
        <taxon>Gammaproteobacteria</taxon>
        <taxon>Vibrionales</taxon>
        <taxon>Vibrionaceae</taxon>
        <taxon>Vibrio</taxon>
    </lineage>
</organism>
<keyword evidence="2" id="KW-0067">ATP-binding</keyword>
<sequence>MNYRYFHIGAMKDAPENTPSISYLLSLVDGNEWLLKSLKNKDEDDSKREDDVSMYSLDGVIQAAQGQEWRRYLNGNLLDDPKSDRIRNSFTLFASEQIDADISKAIDDLLKPGTTCRDLIKYAKDINHRKTVLVLPEYSNASDFPAFLMERLAEQVHQMLIHGNENLGLVCRKTPPNQEKEQPYKKLIDHLLLRMWSTESDVKNGIYFERCMRPGPVLFEGETGTGKSVGAALLAQKLSKKLVTVNLASMTNDLIESKLRGANKGSFTGAVDQKGAFEEANQQVLLLDELQNASSEAQTQMLDLLNATSNDVTVSRLGTHSPQTYNVKVILALNEPLDKLIKEDRIRHDLLHRVRSIVRLPTFKDRIKALTENEQDQKTTFLKTLLKIYRYQWQECWQDTGSIPDPFFAIDDDALMLIQTGQWPGNFRQFARFAFDLFDTNKDLDRETVERAMEEENHRSEIHLPSAIEDGALVDIQQSDHKHSYDHENYKLAVVEQVLKRHDYIIAHCLNDMAFKETYKLGSRPALRSYLIANEDKLSPELLKQSNIKKFMKKDNG</sequence>
<evidence type="ECO:0000313" key="5">
    <source>
        <dbReference type="Proteomes" id="UP000027331"/>
    </source>
</evidence>
<accession>A0ABR4RZL4</accession>
<evidence type="ECO:0000256" key="2">
    <source>
        <dbReference type="ARBA" id="ARBA00022840"/>
    </source>
</evidence>
<dbReference type="InterPro" id="IPR003593">
    <property type="entry name" value="AAA+_ATPase"/>
</dbReference>
<keyword evidence="1" id="KW-0547">Nucleotide-binding</keyword>
<dbReference type="EMBL" id="JJMN01000021">
    <property type="protein sequence ID" value="KDO15132.1"/>
    <property type="molecule type" value="Genomic_DNA"/>
</dbReference>
<dbReference type="Pfam" id="PF00158">
    <property type="entry name" value="Sigma54_activat"/>
    <property type="match status" value="1"/>
</dbReference>
<feature type="domain" description="Sigma-54 factor interaction" evidence="3">
    <location>
        <begin position="235"/>
        <end position="430"/>
    </location>
</feature>
<comment type="caution">
    <text evidence="4">The sequence shown here is derived from an EMBL/GenBank/DDBJ whole genome shotgun (WGS) entry which is preliminary data.</text>
</comment>
<dbReference type="CDD" id="cd00009">
    <property type="entry name" value="AAA"/>
    <property type="match status" value="1"/>
</dbReference>
<name>A0ABR4RZL4_VIBMT</name>
<reference evidence="4 5" key="1">
    <citation type="submission" date="2014-04" db="EMBL/GenBank/DDBJ databases">
        <title>Vibrio metecus sp. nov., a close relative of Vibrio cholerae isolated from coastal brackish ponds and clinical specimens.</title>
        <authorList>
            <person name="Kirchberger P.C."/>
            <person name="Turnsek M."/>
            <person name="Hunt D.E."/>
            <person name="Haley B.J."/>
            <person name="Colwell R."/>
            <person name="Polz M.F."/>
            <person name="Tarr C.L."/>
            <person name="Boucher Y."/>
        </authorList>
    </citation>
    <scope>NUCLEOTIDE SEQUENCE [LARGE SCALE GENOMIC DNA]</scope>
    <source>
        <strain evidence="5">PPCK-2014</strain>
    </source>
</reference>
<dbReference type="Gene3D" id="3.40.50.300">
    <property type="entry name" value="P-loop containing nucleotide triphosphate hydrolases"/>
    <property type="match status" value="1"/>
</dbReference>